<reference evidence="2 3" key="1">
    <citation type="journal article" date="2015" name="Genome Announc.">
        <title>Expanding the biotechnology potential of lactobacilli through comparative genomics of 213 strains and associated genera.</title>
        <authorList>
            <person name="Sun Z."/>
            <person name="Harris H.M."/>
            <person name="McCann A."/>
            <person name="Guo C."/>
            <person name="Argimon S."/>
            <person name="Zhang W."/>
            <person name="Yang X."/>
            <person name="Jeffery I.B."/>
            <person name="Cooney J.C."/>
            <person name="Kagawa T.F."/>
            <person name="Liu W."/>
            <person name="Song Y."/>
            <person name="Salvetti E."/>
            <person name="Wrobel A."/>
            <person name="Rasinkangas P."/>
            <person name="Parkhill J."/>
            <person name="Rea M.C."/>
            <person name="O'Sullivan O."/>
            <person name="Ritari J."/>
            <person name="Douillard F.P."/>
            <person name="Paul Ross R."/>
            <person name="Yang R."/>
            <person name="Briner A.E."/>
            <person name="Felis G.E."/>
            <person name="de Vos W.M."/>
            <person name="Barrangou R."/>
            <person name="Klaenhammer T.R."/>
            <person name="Caufield P.W."/>
            <person name="Cui Y."/>
            <person name="Zhang H."/>
            <person name="O'Toole P.W."/>
        </authorList>
    </citation>
    <scope>NUCLEOTIDE SEQUENCE [LARGE SCALE GENOMIC DNA]</scope>
    <source>
        <strain evidence="2 3">DSM 22697</strain>
    </source>
</reference>
<dbReference type="RefSeq" id="WP_056988960.1">
    <property type="nucleotide sequence ID" value="NZ_AYZJ01000011.1"/>
</dbReference>
<feature type="transmembrane region" description="Helical" evidence="1">
    <location>
        <begin position="47"/>
        <end position="66"/>
    </location>
</feature>
<accession>A0A0R2FMC3</accession>
<organism evidence="2 3">
    <name type="scientific">Lacticaseibacillus camelliae DSM 22697 = JCM 13995</name>
    <dbReference type="NCBI Taxonomy" id="1423730"/>
    <lineage>
        <taxon>Bacteria</taxon>
        <taxon>Bacillati</taxon>
        <taxon>Bacillota</taxon>
        <taxon>Bacilli</taxon>
        <taxon>Lactobacillales</taxon>
        <taxon>Lactobacillaceae</taxon>
        <taxon>Lacticaseibacillus</taxon>
    </lineage>
</organism>
<evidence type="ECO:0000313" key="2">
    <source>
        <dbReference type="EMBL" id="KRN25396.1"/>
    </source>
</evidence>
<sequence>MRILNIGIAVVMILLSVWAGRHTMYYYRRVKPDLKQNDGALIRMMGIGLRASLTVFLLAIAVALLLNLS</sequence>
<gene>
    <name evidence="2" type="ORF">FC75_GL000420</name>
</gene>
<keyword evidence="1" id="KW-0472">Membrane</keyword>
<evidence type="ECO:0000313" key="3">
    <source>
        <dbReference type="Proteomes" id="UP000050865"/>
    </source>
</evidence>
<name>A0A0R2FMC3_9LACO</name>
<comment type="caution">
    <text evidence="2">The sequence shown here is derived from an EMBL/GenBank/DDBJ whole genome shotgun (WGS) entry which is preliminary data.</text>
</comment>
<dbReference type="EMBL" id="AYZJ01000011">
    <property type="protein sequence ID" value="KRN25396.1"/>
    <property type="molecule type" value="Genomic_DNA"/>
</dbReference>
<dbReference type="AlphaFoldDB" id="A0A0R2FMC3"/>
<dbReference type="PATRIC" id="fig|1423730.4.peg.439"/>
<keyword evidence="3" id="KW-1185">Reference proteome</keyword>
<dbReference type="Proteomes" id="UP000050865">
    <property type="component" value="Unassembled WGS sequence"/>
</dbReference>
<dbReference type="STRING" id="1423730.FC75_GL000420"/>
<protein>
    <submittedName>
        <fullName evidence="2">Uncharacterized protein</fullName>
    </submittedName>
</protein>
<keyword evidence="1" id="KW-1133">Transmembrane helix</keyword>
<proteinExistence type="predicted"/>
<feature type="transmembrane region" description="Helical" evidence="1">
    <location>
        <begin position="6"/>
        <end position="27"/>
    </location>
</feature>
<keyword evidence="1" id="KW-0812">Transmembrane</keyword>
<evidence type="ECO:0000256" key="1">
    <source>
        <dbReference type="SAM" id="Phobius"/>
    </source>
</evidence>